<sequence length="81" mass="7800">MSGGFKCTIAPSLGNGCVVTAGAGAKVNVGVGSTIALAEADAAGDALVGIWLGSTVTAVTSLSICAETVGLPPTSGLLMYW</sequence>
<name>A0A6J6J223_9ZZZZ</name>
<protein>
    <submittedName>
        <fullName evidence="1">Unannotated protein</fullName>
    </submittedName>
</protein>
<gene>
    <name evidence="1" type="ORF">UFOPK1908_01448</name>
</gene>
<evidence type="ECO:0000313" key="1">
    <source>
        <dbReference type="EMBL" id="CAB4630788.1"/>
    </source>
</evidence>
<reference evidence="1" key="1">
    <citation type="submission" date="2020-05" db="EMBL/GenBank/DDBJ databases">
        <authorList>
            <person name="Chiriac C."/>
            <person name="Salcher M."/>
            <person name="Ghai R."/>
            <person name="Kavagutti S V."/>
        </authorList>
    </citation>
    <scope>NUCLEOTIDE SEQUENCE</scope>
</reference>
<proteinExistence type="predicted"/>
<dbReference type="AlphaFoldDB" id="A0A6J6J223"/>
<dbReference type="EMBL" id="CAEZVB010000105">
    <property type="protein sequence ID" value="CAB4630788.1"/>
    <property type="molecule type" value="Genomic_DNA"/>
</dbReference>
<organism evidence="1">
    <name type="scientific">freshwater metagenome</name>
    <dbReference type="NCBI Taxonomy" id="449393"/>
    <lineage>
        <taxon>unclassified sequences</taxon>
        <taxon>metagenomes</taxon>
        <taxon>ecological metagenomes</taxon>
    </lineage>
</organism>
<accession>A0A6J6J223</accession>